<gene>
    <name evidence="2" type="ORF">WMG39_16425</name>
</gene>
<dbReference type="EMBL" id="JBBLXS010000214">
    <property type="protein sequence ID" value="MEK0186422.1"/>
    <property type="molecule type" value="Genomic_DNA"/>
</dbReference>
<dbReference type="SUPFAM" id="SSF140931">
    <property type="entry name" value="Fic-like"/>
    <property type="match status" value="1"/>
</dbReference>
<feature type="domain" description="Fido" evidence="1">
    <location>
        <begin position="130"/>
        <end position="312"/>
    </location>
</feature>
<dbReference type="InterPro" id="IPR040198">
    <property type="entry name" value="Fido_containing"/>
</dbReference>
<dbReference type="PANTHER" id="PTHR13504:SF38">
    <property type="entry name" value="FIDO DOMAIN-CONTAINING PROTEIN"/>
    <property type="match status" value="1"/>
</dbReference>
<dbReference type="InterPro" id="IPR036597">
    <property type="entry name" value="Fido-like_dom_sf"/>
</dbReference>
<dbReference type="PANTHER" id="PTHR13504">
    <property type="entry name" value="FIDO DOMAIN-CONTAINING PROTEIN DDB_G0283145"/>
    <property type="match status" value="1"/>
</dbReference>
<comment type="caution">
    <text evidence="2">The sequence shown here is derived from an EMBL/GenBank/DDBJ whole genome shotgun (WGS) entry which is preliminary data.</text>
</comment>
<evidence type="ECO:0000313" key="2">
    <source>
        <dbReference type="EMBL" id="MEK0186422.1"/>
    </source>
</evidence>
<reference evidence="2 3" key="1">
    <citation type="journal article" date="2020" name="Harmful Algae">
        <title>Molecular and morphological characterization of a novel dihydroanatoxin-a producing Microcoleus species (cyanobacteria) from the Russian River, California, USA.</title>
        <authorList>
            <person name="Conklin K.Y."/>
            <person name="Stancheva R."/>
            <person name="Otten T.G."/>
            <person name="Fadness R."/>
            <person name="Boyer G.L."/>
            <person name="Read B."/>
            <person name="Zhang X."/>
            <person name="Sheath R.G."/>
        </authorList>
    </citation>
    <scope>NUCLEOTIDE SEQUENCE [LARGE SCALE GENOMIC DNA]</scope>
    <source>
        <strain evidence="2 3">PTRS2</strain>
    </source>
</reference>
<proteinExistence type="predicted"/>
<keyword evidence="3" id="KW-1185">Reference proteome</keyword>
<evidence type="ECO:0000259" key="1">
    <source>
        <dbReference type="PROSITE" id="PS51459"/>
    </source>
</evidence>
<name>A0ABU8YPY2_9CYAN</name>
<dbReference type="Pfam" id="PF02661">
    <property type="entry name" value="Fic"/>
    <property type="match status" value="1"/>
</dbReference>
<evidence type="ECO:0000313" key="3">
    <source>
        <dbReference type="Proteomes" id="UP001384579"/>
    </source>
</evidence>
<organism evidence="2 3">
    <name type="scientific">Microcoleus anatoxicus PTRS2</name>
    <dbReference type="NCBI Taxonomy" id="2705321"/>
    <lineage>
        <taxon>Bacteria</taxon>
        <taxon>Bacillati</taxon>
        <taxon>Cyanobacteriota</taxon>
        <taxon>Cyanophyceae</taxon>
        <taxon>Oscillatoriophycideae</taxon>
        <taxon>Oscillatoriales</taxon>
        <taxon>Microcoleaceae</taxon>
        <taxon>Microcoleus</taxon>
        <taxon>Microcoleus anatoxicus</taxon>
    </lineage>
</organism>
<protein>
    <submittedName>
        <fullName evidence="2">Fic family protein</fullName>
    </submittedName>
</protein>
<dbReference type="PROSITE" id="PS51459">
    <property type="entry name" value="FIDO"/>
    <property type="match status" value="1"/>
</dbReference>
<sequence length="358" mass="40677">METQLYEKFIQKVIILGKQKEFSLTSSIDNYLMMNYRLKLERIDKLKAWLDGFRPFDSTLVAELKKLYDVRFTYNSNAIEGNTLTQSETELVLTKGITVGGKTLDEHLEVIGHKEAIDYIENLAQKDTEINEWEIKQIHNLILRKINPDEAGSYRTLGCISIWKGRSISADNLLVIARDLLPKCFAPTSIFAKMGCSRTLDVMAAGTNYRYPPHYLLSQLMVDFALWLNSESALNLHPVEYATMAHYRFVSIHPFRDGNGRTARLLMNLLLIRAGYPIVVIDNQIRNDYINALAYGQQNQDDLSQLFALIFDATISSLVEVLRLLVTASSSRGKGQAFYQEITDFLDRSGGLGNGENR</sequence>
<dbReference type="RefSeq" id="WP_340517490.1">
    <property type="nucleotide sequence ID" value="NZ_JBBLXS010000214.1"/>
</dbReference>
<dbReference type="Proteomes" id="UP001384579">
    <property type="component" value="Unassembled WGS sequence"/>
</dbReference>
<dbReference type="Gene3D" id="1.10.3290.10">
    <property type="entry name" value="Fido-like domain"/>
    <property type="match status" value="1"/>
</dbReference>
<accession>A0ABU8YPY2</accession>
<dbReference type="InterPro" id="IPR003812">
    <property type="entry name" value="Fido"/>
</dbReference>